<dbReference type="GO" id="GO:0005507">
    <property type="term" value="F:copper ion binding"/>
    <property type="evidence" value="ECO:0007669"/>
    <property type="project" value="InterPro"/>
</dbReference>
<evidence type="ECO:0000256" key="2">
    <source>
        <dbReference type="ARBA" id="ARBA00022723"/>
    </source>
</evidence>
<dbReference type="CDD" id="cd13867">
    <property type="entry name" value="CuRO_2_CueO_FtsP"/>
    <property type="match status" value="1"/>
</dbReference>
<dbReference type="Proteomes" id="UP000193933">
    <property type="component" value="Unassembled WGS sequence"/>
</dbReference>
<dbReference type="InterPro" id="IPR011706">
    <property type="entry name" value="Cu-oxidase_C"/>
</dbReference>
<evidence type="ECO:0000256" key="1">
    <source>
        <dbReference type="ARBA" id="ARBA00011245"/>
    </source>
</evidence>
<dbReference type="GO" id="GO:0016491">
    <property type="term" value="F:oxidoreductase activity"/>
    <property type="evidence" value="ECO:0007669"/>
    <property type="project" value="UniProtKB-KW"/>
</dbReference>
<dbReference type="RefSeq" id="WP_094119296.1">
    <property type="nucleotide sequence ID" value="NZ_MLFN01000002.1"/>
</dbReference>
<reference evidence="13 14" key="1">
    <citation type="journal article" date="2017" name="Antonie Van Leeuwenhoek">
        <title>Phylogenomic resolution of the bacterial genus Pantoea and its relationship with Erwinia and Tatumella.</title>
        <authorList>
            <person name="Palmer M."/>
            <person name="Steenkamp E.T."/>
            <person name="Coetzee M.P."/>
            <person name="Chan W.Y."/>
            <person name="van Zyl E."/>
            <person name="De Maayer P."/>
            <person name="Coutinho T.A."/>
            <person name="Blom J."/>
            <person name="Smits T.H."/>
            <person name="Duffy B."/>
            <person name="Venter S.N."/>
        </authorList>
    </citation>
    <scope>NUCLEOTIDE SEQUENCE [LARGE SCALE GENOMIC DNA]</scope>
    <source>
        <strain evidence="13 14">LMG 24534</strain>
    </source>
</reference>
<comment type="catalytic activity">
    <reaction evidence="9">
        <text>4 Cu(+) + O2 + 4 H(+) = 4 Cu(2+) + 2 H2O</text>
        <dbReference type="Rhea" id="RHEA:30083"/>
        <dbReference type="ChEBI" id="CHEBI:15377"/>
        <dbReference type="ChEBI" id="CHEBI:15378"/>
        <dbReference type="ChEBI" id="CHEBI:15379"/>
        <dbReference type="ChEBI" id="CHEBI:29036"/>
        <dbReference type="ChEBI" id="CHEBI:49552"/>
        <dbReference type="EC" id="1.16.3.4"/>
    </reaction>
    <physiologicalReaction direction="left-to-right" evidence="9">
        <dbReference type="Rhea" id="RHEA:30084"/>
    </physiologicalReaction>
</comment>
<dbReference type="OrthoDB" id="9757546at2"/>
<keyword evidence="4" id="KW-0560">Oxidoreductase</keyword>
<dbReference type="EC" id="1.16.3.4" evidence="5"/>
<dbReference type="InterPro" id="IPR045087">
    <property type="entry name" value="Cu-oxidase_fam"/>
</dbReference>
<dbReference type="SUPFAM" id="SSF49503">
    <property type="entry name" value="Cupredoxins"/>
    <property type="match status" value="3"/>
</dbReference>
<evidence type="ECO:0000259" key="11">
    <source>
        <dbReference type="Pfam" id="PF07731"/>
    </source>
</evidence>
<comment type="subunit">
    <text evidence="1">Monomer.</text>
</comment>
<protein>
    <recommendedName>
        <fullName evidence="6">Multicopper oxidase CueO</fullName>
        <ecNumber evidence="5">1.16.3.4</ecNumber>
    </recommendedName>
    <alternativeName>
        <fullName evidence="7">Copper efflux oxidase</fullName>
    </alternativeName>
    <alternativeName>
        <fullName evidence="8">Cuprous oxidase</fullName>
    </alternativeName>
</protein>
<evidence type="ECO:0000256" key="9">
    <source>
        <dbReference type="ARBA" id="ARBA00048092"/>
    </source>
</evidence>
<dbReference type="PROSITE" id="PS00080">
    <property type="entry name" value="MULTICOPPER_OXIDASE2"/>
    <property type="match status" value="1"/>
</dbReference>
<dbReference type="EMBL" id="MLFN01000002">
    <property type="protein sequence ID" value="ORM55764.1"/>
    <property type="molecule type" value="Genomic_DNA"/>
</dbReference>
<dbReference type="CDD" id="cd13890">
    <property type="entry name" value="CuRO_3_CueO_FtsP"/>
    <property type="match status" value="1"/>
</dbReference>
<keyword evidence="14" id="KW-1185">Reference proteome</keyword>
<dbReference type="PANTHER" id="PTHR48267">
    <property type="entry name" value="CUPREDOXIN SUPERFAMILY PROTEIN"/>
    <property type="match status" value="1"/>
</dbReference>
<feature type="domain" description="Plastocyanin-like" evidence="11">
    <location>
        <begin position="415"/>
        <end position="527"/>
    </location>
</feature>
<evidence type="ECO:0000256" key="8">
    <source>
        <dbReference type="ARBA" id="ARBA00043090"/>
    </source>
</evidence>
<evidence type="ECO:0000313" key="14">
    <source>
        <dbReference type="Proteomes" id="UP000193933"/>
    </source>
</evidence>
<evidence type="ECO:0000256" key="5">
    <source>
        <dbReference type="ARBA" id="ARBA00038978"/>
    </source>
</evidence>
<dbReference type="STRING" id="472705.GCA_001743465_02185"/>
<evidence type="ECO:0000256" key="7">
    <source>
        <dbReference type="ARBA" id="ARBA00042896"/>
    </source>
</evidence>
<dbReference type="InterPro" id="IPR006311">
    <property type="entry name" value="TAT_signal"/>
</dbReference>
<sequence>MQRRQFLKLSAALSAAGALPLWSRSLMAASRPLLPIPSLLMPDARGQYTLTAMQGTTEWNGKAVPTWGYNGNLLGPAIRLQSGKPATVNIHNRLSEATTLHWHGLEIPGAVDGGPQASIAPGGSRQVSFTPDQPAATCWYHPHLHGKTGHQVAQGLAGLILLEDDEMGKLRLPTQWGVDDVPLIFQDKQLTKDGSQIDYQLDVMRAAVGWFGDMMLTNGVQYPQHAVPRGWLRVRLLNGCNARSLHVAASDQRPLYVIASDGGLLAEPVKLASLPMLPGERFEVMIDTSDGKAFDLVTLPVGQMGMTLAPFDQPLPLVQILPLRVMASATLPDQLATLPPVPKTDGLNTRWLQLMMDPQLDQLGMQALMQRYGDKAMGKGGHHGMSMTHDKPATDHDQPMDHSMHGMAQPAGYDFRNGNKINGQAFNMTKPSFAVKLGEFEKWTISGEGDAMLHPFHIHGTQFRILSENGKPPAPHRQGWKDMVNVDGWRSEVLVRFNYVATAEHAYMAHCHLLEHEDTGMMLGFTVS</sequence>
<name>A0A1X1C2B0_9GAMM</name>
<dbReference type="InterPro" id="IPR019546">
    <property type="entry name" value="TAT_signal_bac_arc"/>
</dbReference>
<dbReference type="PANTHER" id="PTHR48267:SF1">
    <property type="entry name" value="BILIRUBIN OXIDASE"/>
    <property type="match status" value="1"/>
</dbReference>
<evidence type="ECO:0000256" key="4">
    <source>
        <dbReference type="ARBA" id="ARBA00023002"/>
    </source>
</evidence>
<keyword evidence="2" id="KW-0479">Metal-binding</keyword>
<evidence type="ECO:0000256" key="10">
    <source>
        <dbReference type="SAM" id="SignalP"/>
    </source>
</evidence>
<dbReference type="AlphaFoldDB" id="A0A1X1C2B0"/>
<evidence type="ECO:0000256" key="6">
    <source>
        <dbReference type="ARBA" id="ARBA00041027"/>
    </source>
</evidence>
<dbReference type="Pfam" id="PF07732">
    <property type="entry name" value="Cu-oxidase_3"/>
    <property type="match status" value="1"/>
</dbReference>
<organism evidence="13 14">
    <name type="scientific">Pantoea conspicua</name>
    <dbReference type="NCBI Taxonomy" id="472705"/>
    <lineage>
        <taxon>Bacteria</taxon>
        <taxon>Pseudomonadati</taxon>
        <taxon>Pseudomonadota</taxon>
        <taxon>Gammaproteobacteria</taxon>
        <taxon>Enterobacterales</taxon>
        <taxon>Erwiniaceae</taxon>
        <taxon>Pantoea</taxon>
    </lineage>
</organism>
<keyword evidence="3 10" id="KW-0732">Signal</keyword>
<feature type="domain" description="Plastocyanin-like" evidence="12">
    <location>
        <begin position="57"/>
        <end position="165"/>
    </location>
</feature>
<dbReference type="Gene3D" id="2.60.40.420">
    <property type="entry name" value="Cupredoxins - blue copper proteins"/>
    <property type="match status" value="3"/>
</dbReference>
<dbReference type="PROSITE" id="PS51318">
    <property type="entry name" value="TAT"/>
    <property type="match status" value="1"/>
</dbReference>
<dbReference type="InterPro" id="IPR002355">
    <property type="entry name" value="Cu_oxidase_Cu_BS"/>
</dbReference>
<dbReference type="Pfam" id="PF07731">
    <property type="entry name" value="Cu-oxidase_2"/>
    <property type="match status" value="1"/>
</dbReference>
<feature type="chain" id="PRO_5011964637" description="Multicopper oxidase CueO" evidence="10">
    <location>
        <begin position="29"/>
        <end position="528"/>
    </location>
</feature>
<evidence type="ECO:0000259" key="12">
    <source>
        <dbReference type="Pfam" id="PF07732"/>
    </source>
</evidence>
<dbReference type="CDD" id="cd04232">
    <property type="entry name" value="CuRO_1_CueO_FtsP"/>
    <property type="match status" value="1"/>
</dbReference>
<dbReference type="InterPro" id="IPR008972">
    <property type="entry name" value="Cupredoxin"/>
</dbReference>
<dbReference type="InterPro" id="IPR011707">
    <property type="entry name" value="Cu-oxidase-like_N"/>
</dbReference>
<evidence type="ECO:0000256" key="3">
    <source>
        <dbReference type="ARBA" id="ARBA00022729"/>
    </source>
</evidence>
<dbReference type="NCBIfam" id="NF008205">
    <property type="entry name" value="PRK10965.1"/>
    <property type="match status" value="1"/>
</dbReference>
<gene>
    <name evidence="13" type="ORF">HA41_01615</name>
</gene>
<comment type="caution">
    <text evidence="13">The sequence shown here is derived from an EMBL/GenBank/DDBJ whole genome shotgun (WGS) entry which is preliminary data.</text>
</comment>
<evidence type="ECO:0000313" key="13">
    <source>
        <dbReference type="EMBL" id="ORM55764.1"/>
    </source>
</evidence>
<proteinExistence type="predicted"/>
<accession>A0A1X1C2B0</accession>
<dbReference type="Pfam" id="PF10518">
    <property type="entry name" value="TAT_signal"/>
    <property type="match status" value="1"/>
</dbReference>
<feature type="signal peptide" evidence="10">
    <location>
        <begin position="1"/>
        <end position="28"/>
    </location>
</feature>